<evidence type="ECO:0000313" key="3">
    <source>
        <dbReference type="Proteomes" id="UP001430953"/>
    </source>
</evidence>
<accession>A0AAW2EK38</accession>
<dbReference type="Proteomes" id="UP001430953">
    <property type="component" value="Unassembled WGS sequence"/>
</dbReference>
<name>A0AAW2EK38_9HYME</name>
<gene>
    <name evidence="2" type="ORF">PUN28_017749</name>
</gene>
<organism evidence="2 3">
    <name type="scientific">Cardiocondyla obscurior</name>
    <dbReference type="NCBI Taxonomy" id="286306"/>
    <lineage>
        <taxon>Eukaryota</taxon>
        <taxon>Metazoa</taxon>
        <taxon>Ecdysozoa</taxon>
        <taxon>Arthropoda</taxon>
        <taxon>Hexapoda</taxon>
        <taxon>Insecta</taxon>
        <taxon>Pterygota</taxon>
        <taxon>Neoptera</taxon>
        <taxon>Endopterygota</taxon>
        <taxon>Hymenoptera</taxon>
        <taxon>Apocrita</taxon>
        <taxon>Aculeata</taxon>
        <taxon>Formicoidea</taxon>
        <taxon>Formicidae</taxon>
        <taxon>Myrmicinae</taxon>
        <taxon>Cardiocondyla</taxon>
    </lineage>
</organism>
<proteinExistence type="predicted"/>
<reference evidence="2 3" key="1">
    <citation type="submission" date="2023-03" db="EMBL/GenBank/DDBJ databases">
        <title>High recombination rates correlate with genetic variation in Cardiocondyla obscurior ants.</title>
        <authorList>
            <person name="Errbii M."/>
        </authorList>
    </citation>
    <scope>NUCLEOTIDE SEQUENCE [LARGE SCALE GENOMIC DNA]</scope>
    <source>
        <strain evidence="2">Alpha-2009</strain>
        <tissue evidence="2">Whole body</tissue>
    </source>
</reference>
<dbReference type="EMBL" id="JADYXP020000021">
    <property type="protein sequence ID" value="KAL0103698.1"/>
    <property type="molecule type" value="Genomic_DNA"/>
</dbReference>
<sequence>MSRKKSRRKTDYSLGLPRTWTDCPGSISERRSVKRTDRLNVGARGGRRGRGEWTTTTPRRLPFRAGSTATHTSIRVVARGYTVHDRRMIARGDHTPGTQSISVGQRRVAASRFASHHVQLGPVRRVPSLASRLANRRCQPRTARLQPCAPVVLRVFTPFANALAREVAPIASAHRDLRILY</sequence>
<keyword evidence="3" id="KW-1185">Reference proteome</keyword>
<protein>
    <submittedName>
        <fullName evidence="2">Uncharacterized protein</fullName>
    </submittedName>
</protein>
<comment type="caution">
    <text evidence="2">The sequence shown here is derived from an EMBL/GenBank/DDBJ whole genome shotgun (WGS) entry which is preliminary data.</text>
</comment>
<evidence type="ECO:0000256" key="1">
    <source>
        <dbReference type="SAM" id="MobiDB-lite"/>
    </source>
</evidence>
<feature type="region of interest" description="Disordered" evidence="1">
    <location>
        <begin position="41"/>
        <end position="63"/>
    </location>
</feature>
<dbReference type="AlphaFoldDB" id="A0AAW2EK38"/>
<evidence type="ECO:0000313" key="2">
    <source>
        <dbReference type="EMBL" id="KAL0103698.1"/>
    </source>
</evidence>